<organism evidence="2 3">
    <name type="scientific">Mycobacterium talmoniae</name>
    <dbReference type="NCBI Taxonomy" id="1858794"/>
    <lineage>
        <taxon>Bacteria</taxon>
        <taxon>Bacillati</taxon>
        <taxon>Actinomycetota</taxon>
        <taxon>Actinomycetes</taxon>
        <taxon>Mycobacteriales</taxon>
        <taxon>Mycobacteriaceae</taxon>
        <taxon>Mycobacterium</taxon>
    </lineage>
</organism>
<evidence type="ECO:0000256" key="1">
    <source>
        <dbReference type="SAM" id="Phobius"/>
    </source>
</evidence>
<protein>
    <submittedName>
        <fullName evidence="2">Uncharacterized protein</fullName>
    </submittedName>
</protein>
<comment type="caution">
    <text evidence="2">The sequence shown here is derived from an EMBL/GenBank/DDBJ whole genome shotgun (WGS) entry which is preliminary data.</text>
</comment>
<name>A0A2S8BD58_9MYCO</name>
<gene>
    <name evidence="2" type="ORF">C1Y40_05239</name>
</gene>
<evidence type="ECO:0000313" key="2">
    <source>
        <dbReference type="EMBL" id="PQM44607.1"/>
    </source>
</evidence>
<dbReference type="EMBL" id="PPEA01000755">
    <property type="protein sequence ID" value="PQM44607.1"/>
    <property type="molecule type" value="Genomic_DNA"/>
</dbReference>
<feature type="transmembrane region" description="Helical" evidence="1">
    <location>
        <begin position="12"/>
        <end position="32"/>
    </location>
</feature>
<dbReference type="AlphaFoldDB" id="A0A2S8BD58"/>
<evidence type="ECO:0000313" key="3">
    <source>
        <dbReference type="Proteomes" id="UP000238296"/>
    </source>
</evidence>
<sequence>MSWVMPDSSVINAYMCFMVWTVLPISSAWIFMSAMRSFISFMFCSWPTPCMLI</sequence>
<accession>A0A2S8BD58</accession>
<keyword evidence="1" id="KW-1133">Transmembrane helix</keyword>
<keyword evidence="1" id="KW-0472">Membrane</keyword>
<reference evidence="2 3" key="1">
    <citation type="journal article" date="2017" name="Int. J. Syst. Evol. Microbiol.">
        <title>Mycobacterium talmoniae sp. nov., a slowly growing mycobacterium isolated from human respiratory samples.</title>
        <authorList>
            <person name="Davidson R.M."/>
            <person name="DeGroote M.A."/>
            <person name="Marola J.L."/>
            <person name="Buss S."/>
            <person name="Jones V."/>
            <person name="McNeil M.R."/>
            <person name="Freifeld A.G."/>
            <person name="Elaine Epperson L."/>
            <person name="Hasan N.A."/>
            <person name="Jackson M."/>
            <person name="Iwen P.C."/>
            <person name="Salfinger M."/>
            <person name="Strong M."/>
        </authorList>
    </citation>
    <scope>NUCLEOTIDE SEQUENCE [LARGE SCALE GENOMIC DNA]</scope>
    <source>
        <strain evidence="2 3">ATCC BAA-2683</strain>
    </source>
</reference>
<dbReference type="Proteomes" id="UP000238296">
    <property type="component" value="Unassembled WGS sequence"/>
</dbReference>
<keyword evidence="1" id="KW-0812">Transmembrane</keyword>
<proteinExistence type="predicted"/>